<dbReference type="Proteomes" id="UP001595765">
    <property type="component" value="Unassembled WGS sequence"/>
</dbReference>
<feature type="region of interest" description="Disordered" evidence="1">
    <location>
        <begin position="125"/>
        <end position="162"/>
    </location>
</feature>
<proteinExistence type="predicted"/>
<comment type="caution">
    <text evidence="2">The sequence shown here is derived from an EMBL/GenBank/DDBJ whole genome shotgun (WGS) entry which is preliminary data.</text>
</comment>
<name>A0ABV8HZX6_9ACTN</name>
<evidence type="ECO:0000313" key="2">
    <source>
        <dbReference type="EMBL" id="MFC4036461.1"/>
    </source>
</evidence>
<feature type="compositionally biased region" description="Low complexity" evidence="1">
    <location>
        <begin position="127"/>
        <end position="144"/>
    </location>
</feature>
<gene>
    <name evidence="2" type="ORF">ACFO3J_34235</name>
</gene>
<evidence type="ECO:0000256" key="1">
    <source>
        <dbReference type="SAM" id="MobiDB-lite"/>
    </source>
</evidence>
<evidence type="ECO:0000313" key="3">
    <source>
        <dbReference type="Proteomes" id="UP001595765"/>
    </source>
</evidence>
<dbReference type="EMBL" id="JBHSBB010000050">
    <property type="protein sequence ID" value="MFC4036461.1"/>
    <property type="molecule type" value="Genomic_DNA"/>
</dbReference>
<reference evidence="3" key="1">
    <citation type="journal article" date="2019" name="Int. J. Syst. Evol. Microbiol.">
        <title>The Global Catalogue of Microorganisms (GCM) 10K type strain sequencing project: providing services to taxonomists for standard genome sequencing and annotation.</title>
        <authorList>
            <consortium name="The Broad Institute Genomics Platform"/>
            <consortium name="The Broad Institute Genome Sequencing Center for Infectious Disease"/>
            <person name="Wu L."/>
            <person name="Ma J."/>
        </authorList>
    </citation>
    <scope>NUCLEOTIDE SEQUENCE [LARGE SCALE GENOMIC DNA]</scope>
    <source>
        <strain evidence="3">CGMCC 4.7237</strain>
    </source>
</reference>
<organism evidence="2 3">
    <name type="scientific">Streptomyces polygonati</name>
    <dbReference type="NCBI Taxonomy" id="1617087"/>
    <lineage>
        <taxon>Bacteria</taxon>
        <taxon>Bacillati</taxon>
        <taxon>Actinomycetota</taxon>
        <taxon>Actinomycetes</taxon>
        <taxon>Kitasatosporales</taxon>
        <taxon>Streptomycetaceae</taxon>
        <taxon>Streptomyces</taxon>
    </lineage>
</organism>
<feature type="compositionally biased region" description="Gly residues" evidence="1">
    <location>
        <begin position="145"/>
        <end position="162"/>
    </location>
</feature>
<sequence length="162" mass="16205">MVDTQKVPHSQEPDTGVSPHCDLVTVPARQGLEAVDLLRFSPGGVGPVLHDRTGDSLAFLVPSGTADAWDVPGSSCVCRTEEGEAPGAGWLVPPHTDTEVTDPAVLEAALGEAARMLRLVDSCQRSGADGATADPADPAVTAGGASEGGTDGAGAGAGPVDR</sequence>
<protein>
    <submittedName>
        <fullName evidence="2">Uncharacterized protein</fullName>
    </submittedName>
</protein>
<accession>A0ABV8HZX6</accession>
<dbReference type="RefSeq" id="WP_386438186.1">
    <property type="nucleotide sequence ID" value="NZ_JBHSBB010000050.1"/>
</dbReference>
<keyword evidence="3" id="KW-1185">Reference proteome</keyword>